<comment type="caution">
    <text evidence="2">The sequence shown here is derived from an EMBL/GenBank/DDBJ whole genome shotgun (WGS) entry which is preliminary data.</text>
</comment>
<dbReference type="AlphaFoldDB" id="A0A9W4SGK0"/>
<feature type="compositionally biased region" description="Basic and acidic residues" evidence="1">
    <location>
        <begin position="282"/>
        <end position="299"/>
    </location>
</feature>
<feature type="compositionally biased region" description="Polar residues" evidence="1">
    <location>
        <begin position="223"/>
        <end position="236"/>
    </location>
</feature>
<sequence length="299" mass="34275">MATVNHIKIFQSPLKKRNGPLKMYYIKTIWKVDSLKDLSGLDDMIICELIVTDCASFWTRTATYAALSGLKLFENQNISCRIDRIADDAELSWNLLMDQPEIMPLQLTLGTVSLDPVSQIETLKMWQEWMDYFIEERNQIMINDLAQEKIELMTSDKTDNQKMIDKVELSSEPLELQFSDHSETNKQRVTLEKSPLPRSKLSPTNIVLPSKRPRLDKIIESNEGASTSKEPGNQGDQGEDKDKKPQLESVLTKTFRGQVIKSRKINLNRVTLDDILTNSEQVTKDPSKKIDKTDDLTRK</sequence>
<gene>
    <name evidence="2" type="ORF">FWILDA_LOCUS3137</name>
</gene>
<feature type="region of interest" description="Disordered" evidence="1">
    <location>
        <begin position="175"/>
        <end position="248"/>
    </location>
</feature>
<protein>
    <submittedName>
        <fullName evidence="2">16235_t:CDS:1</fullName>
    </submittedName>
</protein>
<accession>A0A9W4SGK0</accession>
<feature type="compositionally biased region" description="Basic and acidic residues" evidence="1">
    <location>
        <begin position="178"/>
        <end position="191"/>
    </location>
</feature>
<evidence type="ECO:0000313" key="2">
    <source>
        <dbReference type="EMBL" id="CAI2167561.1"/>
    </source>
</evidence>
<proteinExistence type="predicted"/>
<dbReference type="OrthoDB" id="2377911at2759"/>
<keyword evidence="3" id="KW-1185">Reference proteome</keyword>
<feature type="region of interest" description="Disordered" evidence="1">
    <location>
        <begin position="276"/>
        <end position="299"/>
    </location>
</feature>
<dbReference type="EMBL" id="CAMKVN010000404">
    <property type="protein sequence ID" value="CAI2167561.1"/>
    <property type="molecule type" value="Genomic_DNA"/>
</dbReference>
<reference evidence="2" key="1">
    <citation type="submission" date="2022-08" db="EMBL/GenBank/DDBJ databases">
        <authorList>
            <person name="Kallberg Y."/>
            <person name="Tangrot J."/>
            <person name="Rosling A."/>
        </authorList>
    </citation>
    <scope>NUCLEOTIDE SEQUENCE</scope>
    <source>
        <strain evidence="2">Wild A</strain>
    </source>
</reference>
<dbReference type="Proteomes" id="UP001153678">
    <property type="component" value="Unassembled WGS sequence"/>
</dbReference>
<evidence type="ECO:0000256" key="1">
    <source>
        <dbReference type="SAM" id="MobiDB-lite"/>
    </source>
</evidence>
<organism evidence="2 3">
    <name type="scientific">Funneliformis geosporum</name>
    <dbReference type="NCBI Taxonomy" id="1117311"/>
    <lineage>
        <taxon>Eukaryota</taxon>
        <taxon>Fungi</taxon>
        <taxon>Fungi incertae sedis</taxon>
        <taxon>Mucoromycota</taxon>
        <taxon>Glomeromycotina</taxon>
        <taxon>Glomeromycetes</taxon>
        <taxon>Glomerales</taxon>
        <taxon>Glomeraceae</taxon>
        <taxon>Funneliformis</taxon>
    </lineage>
</organism>
<name>A0A9W4SGK0_9GLOM</name>
<evidence type="ECO:0000313" key="3">
    <source>
        <dbReference type="Proteomes" id="UP001153678"/>
    </source>
</evidence>